<proteinExistence type="predicted"/>
<keyword evidence="4" id="KW-0862">Zinc</keyword>
<evidence type="ECO:0000256" key="2">
    <source>
        <dbReference type="ARBA" id="ARBA00022475"/>
    </source>
</evidence>
<dbReference type="SMART" id="SM00382">
    <property type="entry name" value="AAA"/>
    <property type="match status" value="1"/>
</dbReference>
<dbReference type="Gene3D" id="3.40.50.300">
    <property type="entry name" value="P-loop containing nucleotide triphosphate hydrolases"/>
    <property type="match status" value="1"/>
</dbReference>
<keyword evidence="6" id="KW-0864">Zinc transport</keyword>
<keyword evidence="12" id="KW-1185">Reference proteome</keyword>
<keyword evidence="1" id="KW-0813">Transport</keyword>
<dbReference type="SUPFAM" id="SSF52540">
    <property type="entry name" value="P-loop containing nucleoside triphosphate hydrolases"/>
    <property type="match status" value="1"/>
</dbReference>
<comment type="caution">
    <text evidence="11">The sequence shown here is derived from an EMBL/GenBank/DDBJ whole genome shotgun (WGS) entry which is preliminary data.</text>
</comment>
<evidence type="ECO:0000313" key="12">
    <source>
        <dbReference type="Proteomes" id="UP001589758"/>
    </source>
</evidence>
<evidence type="ECO:0000256" key="7">
    <source>
        <dbReference type="ARBA" id="ARBA00022967"/>
    </source>
</evidence>
<dbReference type="Pfam" id="PF00005">
    <property type="entry name" value="ABC_tran"/>
    <property type="match status" value="1"/>
</dbReference>
<dbReference type="PANTHER" id="PTHR42734">
    <property type="entry name" value="METAL TRANSPORT SYSTEM ATP-BINDING PROTEIN TM_0124-RELATED"/>
    <property type="match status" value="1"/>
</dbReference>
<dbReference type="PROSITE" id="PS00211">
    <property type="entry name" value="ABC_TRANSPORTER_1"/>
    <property type="match status" value="1"/>
</dbReference>
<protein>
    <submittedName>
        <fullName evidence="11">Zinc ABC transporter ATP-binding protein ZnuC</fullName>
    </submittedName>
</protein>
<keyword evidence="2" id="KW-1003">Cell membrane</keyword>
<dbReference type="PROSITE" id="PS50893">
    <property type="entry name" value="ABC_TRANSPORTER_2"/>
    <property type="match status" value="1"/>
</dbReference>
<keyword evidence="3" id="KW-0547">Nucleotide-binding</keyword>
<evidence type="ECO:0000256" key="6">
    <source>
        <dbReference type="ARBA" id="ARBA00022906"/>
    </source>
</evidence>
<gene>
    <name evidence="11" type="primary">znuC</name>
    <name evidence="11" type="ORF">ACFFIT_02225</name>
</gene>
<evidence type="ECO:0000256" key="9">
    <source>
        <dbReference type="ARBA" id="ARBA00023136"/>
    </source>
</evidence>
<feature type="domain" description="ABC transporter" evidence="10">
    <location>
        <begin position="5"/>
        <end position="220"/>
    </location>
</feature>
<evidence type="ECO:0000259" key="10">
    <source>
        <dbReference type="PROSITE" id="PS50893"/>
    </source>
</evidence>
<evidence type="ECO:0000256" key="5">
    <source>
        <dbReference type="ARBA" id="ARBA00022840"/>
    </source>
</evidence>
<dbReference type="InterPro" id="IPR027417">
    <property type="entry name" value="P-loop_NTPase"/>
</dbReference>
<keyword evidence="7" id="KW-1278">Translocase</keyword>
<dbReference type="PANTHER" id="PTHR42734:SF9">
    <property type="entry name" value="ZINC IMPORT ATP-BINDING PROTEIN ZNUC"/>
    <property type="match status" value="1"/>
</dbReference>
<keyword evidence="5 11" id="KW-0067">ATP-binding</keyword>
<evidence type="ECO:0000256" key="1">
    <source>
        <dbReference type="ARBA" id="ARBA00022448"/>
    </source>
</evidence>
<evidence type="ECO:0000256" key="3">
    <source>
        <dbReference type="ARBA" id="ARBA00022741"/>
    </source>
</evidence>
<evidence type="ECO:0000256" key="4">
    <source>
        <dbReference type="ARBA" id="ARBA00022833"/>
    </source>
</evidence>
<keyword evidence="9" id="KW-0472">Membrane</keyword>
<evidence type="ECO:0000313" key="11">
    <source>
        <dbReference type="EMBL" id="MFC0178919.1"/>
    </source>
</evidence>
<evidence type="ECO:0000256" key="8">
    <source>
        <dbReference type="ARBA" id="ARBA00023065"/>
    </source>
</evidence>
<sequence length="247" mass="27889">MTNLLQIENVTYQSHDKLILKDISLTLQRQKILTLIGPNGAGKSTLVKIVLGLLKPTSGKVKINKNIRIGFVPQKIHPDKSLPMQVIDFLKLSPGFQKDKLTSLLEKFNIHYVIKQDVHKLSGGELQRVLLVRALLNSPDLLVLDEPMQGVDITGQKELYQLLKTIRLEMNCGILLVSHDLHLVMAQTDYVLCLNQHICCSGSPDIVTNHPKYLALFGKEDVEHLAVYKHSHDHCHELDGHIHHNHN</sequence>
<accession>A0ABV6C7H3</accession>
<dbReference type="InterPro" id="IPR003593">
    <property type="entry name" value="AAA+_ATPase"/>
</dbReference>
<dbReference type="InterPro" id="IPR017871">
    <property type="entry name" value="ABC_transporter-like_CS"/>
</dbReference>
<dbReference type="InterPro" id="IPR050153">
    <property type="entry name" value="Metal_Ion_Import_ABC"/>
</dbReference>
<dbReference type="GO" id="GO:0005524">
    <property type="term" value="F:ATP binding"/>
    <property type="evidence" value="ECO:0007669"/>
    <property type="project" value="UniProtKB-KW"/>
</dbReference>
<organism evidence="11 12">
    <name type="scientific">Thorsellia kenyensis</name>
    <dbReference type="NCBI Taxonomy" id="1549888"/>
    <lineage>
        <taxon>Bacteria</taxon>
        <taxon>Pseudomonadati</taxon>
        <taxon>Pseudomonadota</taxon>
        <taxon>Gammaproteobacteria</taxon>
        <taxon>Enterobacterales</taxon>
        <taxon>Thorselliaceae</taxon>
        <taxon>Thorsellia</taxon>
    </lineage>
</organism>
<dbReference type="NCBIfam" id="NF007090">
    <property type="entry name" value="PRK09544.1"/>
    <property type="match status" value="1"/>
</dbReference>
<reference evidence="11 12" key="1">
    <citation type="submission" date="2024-09" db="EMBL/GenBank/DDBJ databases">
        <authorList>
            <person name="Sun Q."/>
            <person name="Mori K."/>
        </authorList>
    </citation>
    <scope>NUCLEOTIDE SEQUENCE [LARGE SCALE GENOMIC DNA]</scope>
    <source>
        <strain evidence="11 12">CCM 8545</strain>
    </source>
</reference>
<dbReference type="EMBL" id="JBHLXE010000024">
    <property type="protein sequence ID" value="MFC0178919.1"/>
    <property type="molecule type" value="Genomic_DNA"/>
</dbReference>
<dbReference type="RefSeq" id="WP_385875982.1">
    <property type="nucleotide sequence ID" value="NZ_JBHLXE010000024.1"/>
</dbReference>
<keyword evidence="8" id="KW-0406">Ion transport</keyword>
<dbReference type="InterPro" id="IPR003439">
    <property type="entry name" value="ABC_transporter-like_ATP-bd"/>
</dbReference>
<name>A0ABV6C7H3_9GAMM</name>
<dbReference type="Proteomes" id="UP001589758">
    <property type="component" value="Unassembled WGS sequence"/>
</dbReference>